<feature type="transmembrane region" description="Helical" evidence="6">
    <location>
        <begin position="7"/>
        <end position="24"/>
    </location>
</feature>
<accession>A0A2V2N8I2</accession>
<evidence type="ECO:0000256" key="5">
    <source>
        <dbReference type="ARBA" id="ARBA00023136"/>
    </source>
</evidence>
<dbReference type="Pfam" id="PF00892">
    <property type="entry name" value="EamA"/>
    <property type="match status" value="2"/>
</dbReference>
<name>A0A2V2N8I2_9EURY</name>
<evidence type="ECO:0000313" key="8">
    <source>
        <dbReference type="EMBL" id="PWR71891.1"/>
    </source>
</evidence>
<feature type="transmembrane region" description="Helical" evidence="6">
    <location>
        <begin position="30"/>
        <end position="52"/>
    </location>
</feature>
<dbReference type="AlphaFoldDB" id="A0A2V2N8I2"/>
<feature type="transmembrane region" description="Helical" evidence="6">
    <location>
        <begin position="142"/>
        <end position="161"/>
    </location>
</feature>
<evidence type="ECO:0000256" key="6">
    <source>
        <dbReference type="SAM" id="Phobius"/>
    </source>
</evidence>
<dbReference type="GO" id="GO:0005886">
    <property type="term" value="C:plasma membrane"/>
    <property type="evidence" value="ECO:0007669"/>
    <property type="project" value="UniProtKB-SubCell"/>
</dbReference>
<organism evidence="8 9">
    <name type="scientific">Methanospirillum stamsii</name>
    <dbReference type="NCBI Taxonomy" id="1277351"/>
    <lineage>
        <taxon>Archaea</taxon>
        <taxon>Methanobacteriati</taxon>
        <taxon>Methanobacteriota</taxon>
        <taxon>Stenosarchaea group</taxon>
        <taxon>Methanomicrobia</taxon>
        <taxon>Methanomicrobiales</taxon>
        <taxon>Methanospirillaceae</taxon>
        <taxon>Methanospirillum</taxon>
    </lineage>
</organism>
<keyword evidence="9" id="KW-1185">Reference proteome</keyword>
<feature type="transmembrane region" description="Helical" evidence="6">
    <location>
        <begin position="173"/>
        <end position="195"/>
    </location>
</feature>
<feature type="transmembrane region" description="Helical" evidence="6">
    <location>
        <begin position="93"/>
        <end position="112"/>
    </location>
</feature>
<keyword evidence="3 6" id="KW-0812">Transmembrane</keyword>
<proteinExistence type="predicted"/>
<comment type="subcellular location">
    <subcellularLocation>
        <location evidence="1">Cell membrane</location>
        <topology evidence="1">Multi-pass membrane protein</topology>
    </subcellularLocation>
</comment>
<evidence type="ECO:0000256" key="2">
    <source>
        <dbReference type="ARBA" id="ARBA00022475"/>
    </source>
</evidence>
<dbReference type="EMBL" id="QGMZ01000028">
    <property type="protein sequence ID" value="PWR71891.1"/>
    <property type="molecule type" value="Genomic_DNA"/>
</dbReference>
<dbReference type="InterPro" id="IPR000620">
    <property type="entry name" value="EamA_dom"/>
</dbReference>
<gene>
    <name evidence="8" type="ORF">DLD82_12790</name>
</gene>
<feature type="transmembrane region" description="Helical" evidence="6">
    <location>
        <begin position="59"/>
        <end position="81"/>
    </location>
</feature>
<comment type="caution">
    <text evidence="8">The sequence shown here is derived from an EMBL/GenBank/DDBJ whole genome shotgun (WGS) entry which is preliminary data.</text>
</comment>
<dbReference type="Proteomes" id="UP000245934">
    <property type="component" value="Unassembled WGS sequence"/>
</dbReference>
<feature type="domain" description="EamA" evidence="7">
    <location>
        <begin position="144"/>
        <end position="279"/>
    </location>
</feature>
<keyword evidence="4 6" id="KW-1133">Transmembrane helix</keyword>
<evidence type="ECO:0000256" key="4">
    <source>
        <dbReference type="ARBA" id="ARBA00022989"/>
    </source>
</evidence>
<dbReference type="InterPro" id="IPR051258">
    <property type="entry name" value="Diverse_Substrate_Transporter"/>
</dbReference>
<keyword evidence="2" id="KW-1003">Cell membrane</keyword>
<reference evidence="8 9" key="1">
    <citation type="submission" date="2018-05" db="EMBL/GenBank/DDBJ databases">
        <title>Draft genome of Methanospirillum stamsii Pt1.</title>
        <authorList>
            <person name="Dueholm M.S."/>
            <person name="Nielsen P.H."/>
            <person name="Bakmann L.F."/>
            <person name="Otzen D.E."/>
        </authorList>
    </citation>
    <scope>NUCLEOTIDE SEQUENCE [LARGE SCALE GENOMIC DNA]</scope>
    <source>
        <strain evidence="8 9">Pt1</strain>
    </source>
</reference>
<evidence type="ECO:0000256" key="3">
    <source>
        <dbReference type="ARBA" id="ARBA00022692"/>
    </source>
</evidence>
<dbReference type="InterPro" id="IPR037185">
    <property type="entry name" value="EmrE-like"/>
</dbReference>
<sequence length="293" mass="31884">MKQTTADLILVLIVLIWGSSYVAMKWGMDSFGIYTLIALRFSIAFFVGIILLWGHMSKIYLHTLASSAILGFCFFLGFIFLLTGMETSPTTSAGFLMATTIVFIPIIQVLIFHKIPNSFLIFAILLCLSGVGLLTLKEGMTIDFGTVLCLIAALCYATQIVTTKWVLSAGENAVTIGVLQLGFTALFAIGPAFFLEMPLQTMNLTSGLIILYLAILCTLVGFVLQAVAQEFTSPEHTGLIYTLESVFAALFGYVLLQEVLPLHGYIGVILVFAGVIIAVRYGKSSENRQEISS</sequence>
<feature type="transmembrane region" description="Helical" evidence="6">
    <location>
        <begin position="262"/>
        <end position="282"/>
    </location>
</feature>
<protein>
    <submittedName>
        <fullName evidence="8">EamA family transporter</fullName>
    </submittedName>
</protein>
<evidence type="ECO:0000313" key="9">
    <source>
        <dbReference type="Proteomes" id="UP000245934"/>
    </source>
</evidence>
<dbReference type="SUPFAM" id="SSF103481">
    <property type="entry name" value="Multidrug resistance efflux transporter EmrE"/>
    <property type="match status" value="2"/>
</dbReference>
<evidence type="ECO:0000256" key="1">
    <source>
        <dbReference type="ARBA" id="ARBA00004651"/>
    </source>
</evidence>
<evidence type="ECO:0000259" key="7">
    <source>
        <dbReference type="Pfam" id="PF00892"/>
    </source>
</evidence>
<dbReference type="PANTHER" id="PTHR42920">
    <property type="entry name" value="OS03G0707200 PROTEIN-RELATED"/>
    <property type="match status" value="1"/>
</dbReference>
<keyword evidence="5 6" id="KW-0472">Membrane</keyword>
<dbReference type="OrthoDB" id="17861at2157"/>
<feature type="transmembrane region" description="Helical" evidence="6">
    <location>
        <begin position="207"/>
        <end position="227"/>
    </location>
</feature>
<feature type="domain" description="EamA" evidence="7">
    <location>
        <begin position="6"/>
        <end position="135"/>
    </location>
</feature>
<dbReference type="GeneID" id="97610104"/>
<dbReference type="RefSeq" id="WP_109941523.1">
    <property type="nucleotide sequence ID" value="NZ_CP176366.1"/>
</dbReference>
<feature type="transmembrane region" description="Helical" evidence="6">
    <location>
        <begin position="119"/>
        <end position="136"/>
    </location>
</feature>
<dbReference type="PANTHER" id="PTHR42920:SF5">
    <property type="entry name" value="EAMA DOMAIN-CONTAINING PROTEIN"/>
    <property type="match status" value="1"/>
</dbReference>